<evidence type="ECO:0000313" key="2">
    <source>
        <dbReference type="EMBL" id="CAH0991827.1"/>
    </source>
</evidence>
<evidence type="ECO:0000256" key="1">
    <source>
        <dbReference type="SAM" id="MobiDB-lite"/>
    </source>
</evidence>
<dbReference type="EMBL" id="CAKLPX010000002">
    <property type="protein sequence ID" value="CAH0991827.1"/>
    <property type="molecule type" value="Genomic_DNA"/>
</dbReference>
<protein>
    <recommendedName>
        <fullName evidence="4">Lipoprotein</fullName>
    </recommendedName>
</protein>
<reference evidence="2" key="1">
    <citation type="submission" date="2021-12" db="EMBL/GenBank/DDBJ databases">
        <authorList>
            <person name="Rodrigo-Torres L."/>
            <person name="Arahal R. D."/>
            <person name="Lucena T."/>
        </authorList>
    </citation>
    <scope>NUCLEOTIDE SEQUENCE</scope>
    <source>
        <strain evidence="2">CECT 8267</strain>
    </source>
</reference>
<feature type="region of interest" description="Disordered" evidence="1">
    <location>
        <begin position="22"/>
        <end position="80"/>
    </location>
</feature>
<gene>
    <name evidence="2" type="ORF">SIN8267_01942</name>
</gene>
<accession>A0ABN8EKB7</accession>
<organism evidence="2 3">
    <name type="scientific">Sinobacterium norvegicum</name>
    <dbReference type="NCBI Taxonomy" id="1641715"/>
    <lineage>
        <taxon>Bacteria</taxon>
        <taxon>Pseudomonadati</taxon>
        <taxon>Pseudomonadota</taxon>
        <taxon>Gammaproteobacteria</taxon>
        <taxon>Cellvibrionales</taxon>
        <taxon>Spongiibacteraceae</taxon>
        <taxon>Sinobacterium</taxon>
    </lineage>
</organism>
<name>A0ABN8EKB7_9GAMM</name>
<comment type="caution">
    <text evidence="2">The sequence shown here is derived from an EMBL/GenBank/DDBJ whole genome shotgun (WGS) entry which is preliminary data.</text>
</comment>
<dbReference type="RefSeq" id="WP_237444529.1">
    <property type="nucleotide sequence ID" value="NZ_CAKLPX010000002.1"/>
</dbReference>
<evidence type="ECO:0000313" key="3">
    <source>
        <dbReference type="Proteomes" id="UP000838100"/>
    </source>
</evidence>
<dbReference type="PROSITE" id="PS51257">
    <property type="entry name" value="PROKAR_LIPOPROTEIN"/>
    <property type="match status" value="1"/>
</dbReference>
<sequence>MKNIRYIIAAALVGALIIGCSGKHSEQAPPSKPATAIYESNDAASAEEDEQKKKKSERQAMPDQEINQANPSEDDMERLD</sequence>
<proteinExistence type="predicted"/>
<dbReference type="Proteomes" id="UP000838100">
    <property type="component" value="Unassembled WGS sequence"/>
</dbReference>
<evidence type="ECO:0008006" key="4">
    <source>
        <dbReference type="Google" id="ProtNLM"/>
    </source>
</evidence>
<keyword evidence="3" id="KW-1185">Reference proteome</keyword>